<evidence type="ECO:0000259" key="3">
    <source>
        <dbReference type="Pfam" id="PF00156"/>
    </source>
</evidence>
<gene>
    <name evidence="4" type="ordered locus">LLO_0121</name>
</gene>
<evidence type="ECO:0000256" key="1">
    <source>
        <dbReference type="ARBA" id="ARBA00022676"/>
    </source>
</evidence>
<evidence type="ECO:0000256" key="2">
    <source>
        <dbReference type="ARBA" id="ARBA00022679"/>
    </source>
</evidence>
<dbReference type="InterPro" id="IPR000836">
    <property type="entry name" value="PRTase_dom"/>
</dbReference>
<organism evidence="4 5">
    <name type="scientific">Legionella longbeachae serogroup 1 (strain NSW150)</name>
    <dbReference type="NCBI Taxonomy" id="661367"/>
    <lineage>
        <taxon>Bacteria</taxon>
        <taxon>Pseudomonadati</taxon>
        <taxon>Pseudomonadota</taxon>
        <taxon>Gammaproteobacteria</taxon>
        <taxon>Legionellales</taxon>
        <taxon>Legionellaceae</taxon>
        <taxon>Legionella</taxon>
    </lineage>
</organism>
<name>D3HNI5_LEGLN</name>
<dbReference type="Gene3D" id="3.40.50.2020">
    <property type="match status" value="1"/>
</dbReference>
<dbReference type="eggNOG" id="COG2236">
    <property type="taxonomic scope" value="Bacteria"/>
</dbReference>
<dbReference type="InterPro" id="IPR029057">
    <property type="entry name" value="PRTase-like"/>
</dbReference>
<proteinExistence type="predicted"/>
<dbReference type="KEGG" id="llo:LLO_0121"/>
<keyword evidence="1" id="KW-0328">Glycosyltransferase</keyword>
<reference evidence="4 5" key="1">
    <citation type="journal article" date="2010" name="PLoS Genet.">
        <title>Analysis of the Legionella longbeachae genome and transcriptome uncovers unique strategies to cause Legionnaires' disease.</title>
        <authorList>
            <person name="Cazalet C."/>
            <person name="Gomez-Valero L."/>
            <person name="Rusniok C."/>
            <person name="Lomma M."/>
            <person name="Dervins-Ravault D."/>
            <person name="Newton H."/>
            <person name="Sansom F."/>
            <person name="Jarraud S."/>
            <person name="Zidane N."/>
            <person name="Ma L."/>
            <person name="Bouchier C."/>
            <person name="Etienne J."/>
            <person name="Hartland E."/>
            <person name="Buchrieser C."/>
        </authorList>
    </citation>
    <scope>NUCLEOTIDE SEQUENCE [LARGE SCALE GENOMIC DNA]</scope>
    <source>
        <strain evidence="4 5">NSW150</strain>
    </source>
</reference>
<dbReference type="Proteomes" id="UP000001060">
    <property type="component" value="Chromosome"/>
</dbReference>
<dbReference type="STRING" id="661367.LLO_0121"/>
<accession>D3HNI5</accession>
<dbReference type="AlphaFoldDB" id="D3HNI5"/>
<dbReference type="CDD" id="cd06223">
    <property type="entry name" value="PRTases_typeI"/>
    <property type="match status" value="1"/>
</dbReference>
<evidence type="ECO:0000313" key="4">
    <source>
        <dbReference type="EMBL" id="CBJ10448.1"/>
    </source>
</evidence>
<dbReference type="HOGENOM" id="CLU_080904_0_0_6"/>
<dbReference type="PANTHER" id="PTHR43363">
    <property type="entry name" value="HYPOXANTHINE PHOSPHORIBOSYLTRANSFERASE"/>
    <property type="match status" value="1"/>
</dbReference>
<dbReference type="GO" id="GO:0016757">
    <property type="term" value="F:glycosyltransferase activity"/>
    <property type="evidence" value="ECO:0007669"/>
    <property type="project" value="UniProtKB-KW"/>
</dbReference>
<keyword evidence="5" id="KW-1185">Reference proteome</keyword>
<dbReference type="EMBL" id="FN650140">
    <property type="protein sequence ID" value="CBJ10448.1"/>
    <property type="molecule type" value="Genomic_DNA"/>
</dbReference>
<sequence length="229" mass="25948">MARSLHLLWRLLKCLPGNNMKPNFSARIVSLQEVYLASYKLSLLIMNSSYSFDTVIAIARGGFPVARFICDFLNIHHLGSIQVKHYTAGATELEQTQIIAPVNTVVEGKKILLIDDVNDTGKTLITACNHIQAMHPALLKTAVIHEKPNTVFKVDFVAEKTTEWKWLIYQWAVAEDVLAFLHKDRMLDESEEVAHAHLAEKYKLSIDKKFFHDILQLKGNYYGLPGEEG</sequence>
<dbReference type="Pfam" id="PF00156">
    <property type="entry name" value="Pribosyltran"/>
    <property type="match status" value="1"/>
</dbReference>
<dbReference type="PANTHER" id="PTHR43363:SF1">
    <property type="entry name" value="HYPOXANTHINE-GUANINE PHOSPHORIBOSYLTRANSFERASE"/>
    <property type="match status" value="1"/>
</dbReference>
<dbReference type="SUPFAM" id="SSF53271">
    <property type="entry name" value="PRTase-like"/>
    <property type="match status" value="1"/>
</dbReference>
<protein>
    <recommendedName>
        <fullName evidence="3">Phosphoribosyltransferase domain-containing protein</fullName>
    </recommendedName>
</protein>
<feature type="domain" description="Phosphoribosyltransferase" evidence="3">
    <location>
        <begin position="45"/>
        <end position="169"/>
    </location>
</feature>
<evidence type="ECO:0000313" key="5">
    <source>
        <dbReference type="Proteomes" id="UP000001060"/>
    </source>
</evidence>
<keyword evidence="2" id="KW-0808">Transferase</keyword>